<evidence type="ECO:0008006" key="3">
    <source>
        <dbReference type="Google" id="ProtNLM"/>
    </source>
</evidence>
<keyword evidence="2" id="KW-1185">Reference proteome</keyword>
<dbReference type="Proteomes" id="UP000188276">
    <property type="component" value="Unassembled WGS sequence"/>
</dbReference>
<dbReference type="AlphaFoldDB" id="A0A1R4LR15"/>
<gene>
    <name evidence="1" type="ORF">VR7878_03187</name>
</gene>
<reference evidence="2" key="1">
    <citation type="submission" date="2017-02" db="EMBL/GenBank/DDBJ databases">
        <authorList>
            <person name="Rodrigo-Torres L."/>
            <person name="Arahal R.D."/>
            <person name="Lucena T."/>
        </authorList>
    </citation>
    <scope>NUCLEOTIDE SEQUENCE [LARGE SCALE GENOMIC DNA]</scope>
    <source>
        <strain evidence="2">CECT 7878</strain>
    </source>
</reference>
<proteinExistence type="predicted"/>
<protein>
    <recommendedName>
        <fullName evidence="3">Transposase</fullName>
    </recommendedName>
</protein>
<evidence type="ECO:0000313" key="2">
    <source>
        <dbReference type="Proteomes" id="UP000188276"/>
    </source>
</evidence>
<sequence>MMQPALLSSRVTVVQKLEELFMSMKILFIRKWVQQLEAERGGYTPTSKALTPEQQRIQ</sequence>
<name>A0A1R4LR15_VIBR1</name>
<evidence type="ECO:0000313" key="1">
    <source>
        <dbReference type="EMBL" id="SJN59041.1"/>
    </source>
</evidence>
<dbReference type="STRING" id="1123498.VR7878_03187"/>
<dbReference type="EMBL" id="FULE01000046">
    <property type="protein sequence ID" value="SJN59041.1"/>
    <property type="molecule type" value="Genomic_DNA"/>
</dbReference>
<accession>A0A1R4LR15</accession>
<organism evidence="1 2">
    <name type="scientific">Vibrio ruber (strain DSM 16370 / JCM 11486 / BCRC 17186 / CECT 7878 / LMG 23124 / VR1)</name>
    <dbReference type="NCBI Taxonomy" id="1123498"/>
    <lineage>
        <taxon>Bacteria</taxon>
        <taxon>Pseudomonadati</taxon>
        <taxon>Pseudomonadota</taxon>
        <taxon>Gammaproteobacteria</taxon>
        <taxon>Vibrionales</taxon>
        <taxon>Vibrionaceae</taxon>
        <taxon>Vibrio</taxon>
    </lineage>
</organism>